<comment type="similarity">
    <text evidence="1">Belongs to the sigma-70 factor family. ECF subfamily.</text>
</comment>
<dbReference type="Proteomes" id="UP000587070">
    <property type="component" value="Unassembled WGS sequence"/>
</dbReference>
<dbReference type="SUPFAM" id="SSF88946">
    <property type="entry name" value="Sigma2 domain of RNA polymerase sigma factors"/>
    <property type="match status" value="1"/>
</dbReference>
<dbReference type="NCBIfam" id="TIGR02937">
    <property type="entry name" value="sigma70-ECF"/>
    <property type="match status" value="1"/>
</dbReference>
<dbReference type="InterPro" id="IPR014284">
    <property type="entry name" value="RNA_pol_sigma-70_dom"/>
</dbReference>
<dbReference type="EMBL" id="JACIGE010000008">
    <property type="protein sequence ID" value="MBB4247990.1"/>
    <property type="molecule type" value="Genomic_DNA"/>
</dbReference>
<dbReference type="InterPro" id="IPR039425">
    <property type="entry name" value="RNA_pol_sigma-70-like"/>
</dbReference>
<keyword evidence="8" id="KW-1185">Reference proteome</keyword>
<dbReference type="GO" id="GO:0006352">
    <property type="term" value="P:DNA-templated transcription initiation"/>
    <property type="evidence" value="ECO:0007669"/>
    <property type="project" value="InterPro"/>
</dbReference>
<dbReference type="InterPro" id="IPR013249">
    <property type="entry name" value="RNA_pol_sigma70_r4_t2"/>
</dbReference>
<dbReference type="PANTHER" id="PTHR43133">
    <property type="entry name" value="RNA POLYMERASE ECF-TYPE SIGMA FACTO"/>
    <property type="match status" value="1"/>
</dbReference>
<dbReference type="Gene3D" id="1.10.1740.10">
    <property type="match status" value="1"/>
</dbReference>
<dbReference type="RefSeq" id="WP_153116879.1">
    <property type="nucleotide sequence ID" value="NZ_JACIGE010000008.1"/>
</dbReference>
<evidence type="ECO:0000313" key="7">
    <source>
        <dbReference type="EMBL" id="MBB4247990.1"/>
    </source>
</evidence>
<evidence type="ECO:0000259" key="5">
    <source>
        <dbReference type="Pfam" id="PF04542"/>
    </source>
</evidence>
<dbReference type="GO" id="GO:0016987">
    <property type="term" value="F:sigma factor activity"/>
    <property type="evidence" value="ECO:0007669"/>
    <property type="project" value="UniProtKB-KW"/>
</dbReference>
<dbReference type="Pfam" id="PF04542">
    <property type="entry name" value="Sigma70_r2"/>
    <property type="match status" value="1"/>
</dbReference>
<dbReference type="Gene3D" id="1.10.10.10">
    <property type="entry name" value="Winged helix-like DNA-binding domain superfamily/Winged helix DNA-binding domain"/>
    <property type="match status" value="1"/>
</dbReference>
<dbReference type="SUPFAM" id="SSF88659">
    <property type="entry name" value="Sigma3 and sigma4 domains of RNA polymerase sigma factors"/>
    <property type="match status" value="1"/>
</dbReference>
<accession>A0A840GAR7</accession>
<dbReference type="CDD" id="cd06171">
    <property type="entry name" value="Sigma70_r4"/>
    <property type="match status" value="1"/>
</dbReference>
<evidence type="ECO:0000256" key="1">
    <source>
        <dbReference type="ARBA" id="ARBA00010641"/>
    </source>
</evidence>
<comment type="caution">
    <text evidence="7">The sequence shown here is derived from an EMBL/GenBank/DDBJ whole genome shotgun (WGS) entry which is preliminary data.</text>
</comment>
<reference evidence="7 8" key="1">
    <citation type="submission" date="2020-08" db="EMBL/GenBank/DDBJ databases">
        <title>Genome sequencing of Purple Non-Sulfur Bacteria from various extreme environments.</title>
        <authorList>
            <person name="Mayer M."/>
        </authorList>
    </citation>
    <scope>NUCLEOTIDE SEQUENCE [LARGE SCALE GENOMIC DNA]</scope>
    <source>
        <strain evidence="7 8">2761</strain>
    </source>
</reference>
<sequence length="184" mass="20617">MFERHYRELHNFLTGRLKDRELAADLAQECFLRVLAMKQGGEQIADPRALLYRVANNLIIDRHRRAVTHNEVALDDDDGAGQEGSSYAPSAWEPEAAAMSAQGVAALLTTIDALPIRCREVFILFKFDGLSYAEIGERMGISVRTVEMQLQIAMAACWDCLERLGDPQVSRRSRGRRSGKAPVR</sequence>
<evidence type="ECO:0000256" key="3">
    <source>
        <dbReference type="ARBA" id="ARBA00023082"/>
    </source>
</evidence>
<feature type="domain" description="RNA polymerase sigma factor 70 region 4 type 2" evidence="6">
    <location>
        <begin position="106"/>
        <end position="157"/>
    </location>
</feature>
<evidence type="ECO:0000259" key="6">
    <source>
        <dbReference type="Pfam" id="PF08281"/>
    </source>
</evidence>
<dbReference type="InterPro" id="IPR007627">
    <property type="entry name" value="RNA_pol_sigma70_r2"/>
</dbReference>
<keyword evidence="3" id="KW-0731">Sigma factor</keyword>
<dbReference type="InterPro" id="IPR013324">
    <property type="entry name" value="RNA_pol_sigma_r3/r4-like"/>
</dbReference>
<dbReference type="PANTHER" id="PTHR43133:SF63">
    <property type="entry name" value="RNA POLYMERASE SIGMA FACTOR FECI-RELATED"/>
    <property type="match status" value="1"/>
</dbReference>
<dbReference type="OrthoDB" id="192021at2"/>
<evidence type="ECO:0000256" key="4">
    <source>
        <dbReference type="ARBA" id="ARBA00023163"/>
    </source>
</evidence>
<organism evidence="7 8">
    <name type="scientific">Rhodocyclus tenuis</name>
    <name type="common">Rhodospirillum tenue</name>
    <dbReference type="NCBI Taxonomy" id="1066"/>
    <lineage>
        <taxon>Bacteria</taxon>
        <taxon>Pseudomonadati</taxon>
        <taxon>Pseudomonadota</taxon>
        <taxon>Betaproteobacteria</taxon>
        <taxon>Rhodocyclales</taxon>
        <taxon>Rhodocyclaceae</taxon>
        <taxon>Rhodocyclus</taxon>
    </lineage>
</organism>
<dbReference type="GO" id="GO:0003677">
    <property type="term" value="F:DNA binding"/>
    <property type="evidence" value="ECO:0007669"/>
    <property type="project" value="InterPro"/>
</dbReference>
<keyword evidence="2" id="KW-0805">Transcription regulation</keyword>
<feature type="domain" description="RNA polymerase sigma-70 region 2" evidence="5">
    <location>
        <begin position="1"/>
        <end position="66"/>
    </location>
</feature>
<dbReference type="InterPro" id="IPR036388">
    <property type="entry name" value="WH-like_DNA-bd_sf"/>
</dbReference>
<evidence type="ECO:0000256" key="2">
    <source>
        <dbReference type="ARBA" id="ARBA00023015"/>
    </source>
</evidence>
<gene>
    <name evidence="7" type="ORF">GGD90_002376</name>
</gene>
<dbReference type="InterPro" id="IPR013325">
    <property type="entry name" value="RNA_pol_sigma_r2"/>
</dbReference>
<proteinExistence type="inferred from homology"/>
<name>A0A840GAR7_RHOTE</name>
<dbReference type="Pfam" id="PF08281">
    <property type="entry name" value="Sigma70_r4_2"/>
    <property type="match status" value="1"/>
</dbReference>
<protein>
    <submittedName>
        <fullName evidence="7">RNA polymerase sigma-70 factor (ECF subfamily)</fullName>
    </submittedName>
</protein>
<dbReference type="AlphaFoldDB" id="A0A840GAR7"/>
<keyword evidence="4" id="KW-0804">Transcription</keyword>
<evidence type="ECO:0000313" key="8">
    <source>
        <dbReference type="Proteomes" id="UP000587070"/>
    </source>
</evidence>